<dbReference type="OrthoDB" id="7950681at2"/>
<evidence type="ECO:0000256" key="1">
    <source>
        <dbReference type="SAM" id="Phobius"/>
    </source>
</evidence>
<dbReference type="Proteomes" id="UP000321062">
    <property type="component" value="Chromosome"/>
</dbReference>
<organism evidence="2 3">
    <name type="scientific">Paradevosia tibetensis</name>
    <dbReference type="NCBI Taxonomy" id="1447062"/>
    <lineage>
        <taxon>Bacteria</taxon>
        <taxon>Pseudomonadati</taxon>
        <taxon>Pseudomonadota</taxon>
        <taxon>Alphaproteobacteria</taxon>
        <taxon>Hyphomicrobiales</taxon>
        <taxon>Devosiaceae</taxon>
        <taxon>Paradevosia</taxon>
    </lineage>
</organism>
<feature type="transmembrane region" description="Helical" evidence="1">
    <location>
        <begin position="7"/>
        <end position="29"/>
    </location>
</feature>
<keyword evidence="1" id="KW-0812">Transmembrane</keyword>
<protein>
    <recommendedName>
        <fullName evidence="4">DUF2269 family protein</fullName>
    </recommendedName>
</protein>
<keyword evidence="1" id="KW-1133">Transmembrane helix</keyword>
<keyword evidence="1" id="KW-0472">Membrane</keyword>
<gene>
    <name evidence="2" type="ORF">FNA67_14470</name>
</gene>
<name>A0A5B9DQU2_9HYPH</name>
<dbReference type="KEGG" id="yti:FNA67_14470"/>
<reference evidence="2 3" key="1">
    <citation type="journal article" date="2015" name="Int. J. Syst. Evol. Microbiol.">
        <title>Youhaiella tibetensis gen. nov., sp. nov., isolated from subsurface sediment.</title>
        <authorList>
            <person name="Wang Y.X."/>
            <person name="Huang F.Q."/>
            <person name="Nogi Y."/>
            <person name="Pang S.J."/>
            <person name="Wang P.K."/>
            <person name="Lv J."/>
        </authorList>
    </citation>
    <scope>NUCLEOTIDE SEQUENCE [LARGE SCALE GENOMIC DNA]</scope>
    <source>
        <strain evidence="3">fig4</strain>
    </source>
</reference>
<evidence type="ECO:0000313" key="2">
    <source>
        <dbReference type="EMBL" id="QEE21315.1"/>
    </source>
</evidence>
<evidence type="ECO:0000313" key="3">
    <source>
        <dbReference type="Proteomes" id="UP000321062"/>
    </source>
</evidence>
<proteinExistence type="predicted"/>
<feature type="transmembrane region" description="Helical" evidence="1">
    <location>
        <begin position="84"/>
        <end position="105"/>
    </location>
</feature>
<dbReference type="RefSeq" id="WP_147656511.1">
    <property type="nucleotide sequence ID" value="NZ_BMFM01000001.1"/>
</dbReference>
<dbReference type="AlphaFoldDB" id="A0A5B9DQU2"/>
<accession>A0A5B9DQU2</accession>
<feature type="transmembrane region" description="Helical" evidence="1">
    <location>
        <begin position="41"/>
        <end position="64"/>
    </location>
</feature>
<sequence length="142" mass="14948">MDLFYDILLWLHIVAFVAGGANTVAMPLIESRLHTAIPETRAVLFAMAGILARIGRAAMIVLLITGPVLLVMRYGGVSGASVWFWLKMGLIVVMLVSIVVGGISFKRAQNGDAGALETASTAGKITAVAFLGVLLSAVFAFN</sequence>
<feature type="transmembrane region" description="Helical" evidence="1">
    <location>
        <begin position="125"/>
        <end position="141"/>
    </location>
</feature>
<evidence type="ECO:0008006" key="4">
    <source>
        <dbReference type="Google" id="ProtNLM"/>
    </source>
</evidence>
<dbReference type="EMBL" id="CP041690">
    <property type="protein sequence ID" value="QEE21315.1"/>
    <property type="molecule type" value="Genomic_DNA"/>
</dbReference>
<keyword evidence="3" id="KW-1185">Reference proteome</keyword>